<dbReference type="PANTHER" id="PTHR31159">
    <property type="entry name" value="COMM DOMAIN-CONTAINING PROTEIN 3"/>
    <property type="match status" value="1"/>
</dbReference>
<dbReference type="InterPro" id="IPR017920">
    <property type="entry name" value="COMM"/>
</dbReference>
<comment type="caution">
    <text evidence="4">The sequence shown here is derived from an EMBL/GenBank/DDBJ whole genome shotgun (WGS) entry which is preliminary data.</text>
</comment>
<dbReference type="InterPro" id="IPR037355">
    <property type="entry name" value="COMMD3"/>
</dbReference>
<dbReference type="Pfam" id="PF07258">
    <property type="entry name" value="COMM_domain"/>
    <property type="match status" value="1"/>
</dbReference>
<dbReference type="PANTHER" id="PTHR31159:SF1">
    <property type="entry name" value="COMM DOMAIN-CONTAINING PROTEIN 3"/>
    <property type="match status" value="1"/>
</dbReference>
<dbReference type="EMBL" id="CAJFCW020000003">
    <property type="protein sequence ID" value="CAG9108281.1"/>
    <property type="molecule type" value="Genomic_DNA"/>
</dbReference>
<dbReference type="Proteomes" id="UP000614601">
    <property type="component" value="Unassembled WGS sequence"/>
</dbReference>
<feature type="domain" description="COMM" evidence="3">
    <location>
        <begin position="105"/>
        <end position="167"/>
    </location>
</feature>
<organism evidence="4 5">
    <name type="scientific">Bursaphelenchus okinawaensis</name>
    <dbReference type="NCBI Taxonomy" id="465554"/>
    <lineage>
        <taxon>Eukaryota</taxon>
        <taxon>Metazoa</taxon>
        <taxon>Ecdysozoa</taxon>
        <taxon>Nematoda</taxon>
        <taxon>Chromadorea</taxon>
        <taxon>Rhabditida</taxon>
        <taxon>Tylenchina</taxon>
        <taxon>Tylenchomorpha</taxon>
        <taxon>Aphelenchoidea</taxon>
        <taxon>Aphelenchoididae</taxon>
        <taxon>Bursaphelenchus</taxon>
    </lineage>
</organism>
<evidence type="ECO:0000256" key="1">
    <source>
        <dbReference type="ARBA" id="ARBA00016548"/>
    </source>
</evidence>
<dbReference type="EMBL" id="CAJFDH010000003">
    <property type="protein sequence ID" value="CAD5217689.1"/>
    <property type="molecule type" value="Genomic_DNA"/>
</dbReference>
<gene>
    <name evidence="4" type="ORF">BOKJ2_LOCUS7213</name>
</gene>
<evidence type="ECO:0000313" key="5">
    <source>
        <dbReference type="Proteomes" id="UP000614601"/>
    </source>
</evidence>
<reference evidence="4" key="1">
    <citation type="submission" date="2020-09" db="EMBL/GenBank/DDBJ databases">
        <authorList>
            <person name="Kikuchi T."/>
        </authorList>
    </citation>
    <scope>NUCLEOTIDE SEQUENCE</scope>
    <source>
        <strain evidence="4">SH1</strain>
    </source>
</reference>
<dbReference type="Proteomes" id="UP000783686">
    <property type="component" value="Unassembled WGS sequence"/>
</dbReference>
<sequence length="177" mass="20399">MIEKELNQLNKLDFNSVDEKDIAKIAENLKDYFKNGNKEVLESLPEEHVKLFGSLILKSVASGVVPDQFEQNLSKFSKLEPLIGVYKDLFKDLQDGLQTISWKYPMFVDVDWSISGVMETDTATGVKEPLVKMEFSSIPTGQTDVEKFEFFCTKRQVQDMQWKVKEAYNLLQKMSQQ</sequence>
<comment type="similarity">
    <text evidence="2">Belongs to the COMM domain-containing protein 3 family.</text>
</comment>
<dbReference type="OrthoDB" id="10262892at2759"/>
<name>A0A811KRN2_9BILA</name>
<dbReference type="AlphaFoldDB" id="A0A811KRN2"/>
<evidence type="ECO:0000259" key="3">
    <source>
        <dbReference type="Pfam" id="PF07258"/>
    </source>
</evidence>
<evidence type="ECO:0000256" key="2">
    <source>
        <dbReference type="ARBA" id="ARBA00093469"/>
    </source>
</evidence>
<keyword evidence="5" id="KW-1185">Reference proteome</keyword>
<accession>A0A811KRN2</accession>
<dbReference type="GO" id="GO:0006814">
    <property type="term" value="P:sodium ion transport"/>
    <property type="evidence" value="ECO:0007669"/>
    <property type="project" value="InterPro"/>
</dbReference>
<protein>
    <recommendedName>
        <fullName evidence="1">COMM domain-containing protein 3</fullName>
    </recommendedName>
</protein>
<evidence type="ECO:0000313" key="4">
    <source>
        <dbReference type="EMBL" id="CAD5217689.1"/>
    </source>
</evidence>
<proteinExistence type="inferred from homology"/>